<dbReference type="EMBL" id="BOLY01000008">
    <property type="protein sequence ID" value="GIZ48441.1"/>
    <property type="molecule type" value="Genomic_DNA"/>
</dbReference>
<dbReference type="Proteomes" id="UP000825890">
    <property type="component" value="Unassembled WGS sequence"/>
</dbReference>
<dbReference type="RefSeq" id="XP_044662928.1">
    <property type="nucleotide sequence ID" value="XM_044806993.1"/>
</dbReference>
<keyword evidence="1" id="KW-0732">Signal</keyword>
<name>A0A9P3CTR3_9PEZI</name>
<gene>
    <name evidence="2" type="ORF">CKM354_001150100</name>
</gene>
<comment type="caution">
    <text evidence="2">The sequence shown here is derived from an EMBL/GenBank/DDBJ whole genome shotgun (WGS) entry which is preliminary data.</text>
</comment>
<dbReference type="OrthoDB" id="3630077at2759"/>
<dbReference type="AlphaFoldDB" id="A0A9P3CTR3"/>
<evidence type="ECO:0000313" key="3">
    <source>
        <dbReference type="Proteomes" id="UP000825890"/>
    </source>
</evidence>
<feature type="chain" id="PRO_5040285925" evidence="1">
    <location>
        <begin position="20"/>
        <end position="103"/>
    </location>
</feature>
<organism evidence="2 3">
    <name type="scientific">Cercospora kikuchii</name>
    <dbReference type="NCBI Taxonomy" id="84275"/>
    <lineage>
        <taxon>Eukaryota</taxon>
        <taxon>Fungi</taxon>
        <taxon>Dikarya</taxon>
        <taxon>Ascomycota</taxon>
        <taxon>Pezizomycotina</taxon>
        <taxon>Dothideomycetes</taxon>
        <taxon>Dothideomycetidae</taxon>
        <taxon>Mycosphaerellales</taxon>
        <taxon>Mycosphaerellaceae</taxon>
        <taxon>Cercospora</taxon>
    </lineage>
</organism>
<proteinExistence type="predicted"/>
<dbReference type="GeneID" id="68297076"/>
<reference evidence="2 3" key="1">
    <citation type="submission" date="2021-01" db="EMBL/GenBank/DDBJ databases">
        <title>Cercospora kikuchii MAFF 305040 whole genome shotgun sequence.</title>
        <authorList>
            <person name="Kashiwa T."/>
            <person name="Suzuki T."/>
        </authorList>
    </citation>
    <scope>NUCLEOTIDE SEQUENCE [LARGE SCALE GENOMIC DNA]</scope>
    <source>
        <strain evidence="2 3">MAFF 305040</strain>
    </source>
</reference>
<feature type="signal peptide" evidence="1">
    <location>
        <begin position="1"/>
        <end position="19"/>
    </location>
</feature>
<evidence type="ECO:0000256" key="1">
    <source>
        <dbReference type="SAM" id="SignalP"/>
    </source>
</evidence>
<sequence>MQFTTIAFSMLCSALFVAGSEVNGDDIPDECRNWTTCEKVTSKAASCGGTREWGDVFSQPDWISCACNQIGVWEIEQCVSCVESVRTGGDILQLDQACKDRKY</sequence>
<evidence type="ECO:0000313" key="2">
    <source>
        <dbReference type="EMBL" id="GIZ48441.1"/>
    </source>
</evidence>
<keyword evidence="3" id="KW-1185">Reference proteome</keyword>
<protein>
    <submittedName>
        <fullName evidence="2">Uncharacterized protein</fullName>
    </submittedName>
</protein>
<accession>A0A9P3CTR3</accession>